<organism evidence="2 3">
    <name type="scientific">Reticulibacter mediterranei</name>
    <dbReference type="NCBI Taxonomy" id="2778369"/>
    <lineage>
        <taxon>Bacteria</taxon>
        <taxon>Bacillati</taxon>
        <taxon>Chloroflexota</taxon>
        <taxon>Ktedonobacteria</taxon>
        <taxon>Ktedonobacterales</taxon>
        <taxon>Reticulibacteraceae</taxon>
        <taxon>Reticulibacter</taxon>
    </lineage>
</organism>
<proteinExistence type="predicted"/>
<reference evidence="2" key="1">
    <citation type="submission" date="2020-10" db="EMBL/GenBank/DDBJ databases">
        <title>Taxonomic study of unclassified bacteria belonging to the class Ktedonobacteria.</title>
        <authorList>
            <person name="Yabe S."/>
            <person name="Wang C.M."/>
            <person name="Zheng Y."/>
            <person name="Sakai Y."/>
            <person name="Cavaletti L."/>
            <person name="Monciardini P."/>
            <person name="Donadio S."/>
        </authorList>
    </citation>
    <scope>NUCLEOTIDE SEQUENCE</scope>
    <source>
        <strain evidence="2">ID150040</strain>
    </source>
</reference>
<evidence type="ECO:0000313" key="3">
    <source>
        <dbReference type="Proteomes" id="UP000597444"/>
    </source>
</evidence>
<gene>
    <name evidence="2" type="ORF">KSF_112560</name>
</gene>
<accession>A0A8J3IV22</accession>
<name>A0A8J3IV22_9CHLR</name>
<dbReference type="AlphaFoldDB" id="A0A8J3IV22"/>
<dbReference type="RefSeq" id="WP_220211763.1">
    <property type="nucleotide sequence ID" value="NZ_BNJK01000004.1"/>
</dbReference>
<sequence length="107" mass="11992">MIESRPGCHSEERHPLEVLAQLHMFAYAAHEALARFREPGLTAATTVALVRPWRRLFAVTHLPKDEIPDALPPHVLPPLSVLPNPLLSHREREGSRFTASKEGYLAT</sequence>
<feature type="region of interest" description="Disordered" evidence="1">
    <location>
        <begin position="87"/>
        <end position="107"/>
    </location>
</feature>
<evidence type="ECO:0000313" key="2">
    <source>
        <dbReference type="EMBL" id="GHP01209.1"/>
    </source>
</evidence>
<comment type="caution">
    <text evidence="2">The sequence shown here is derived from an EMBL/GenBank/DDBJ whole genome shotgun (WGS) entry which is preliminary data.</text>
</comment>
<dbReference type="EMBL" id="BNJK01000004">
    <property type="protein sequence ID" value="GHP01209.1"/>
    <property type="molecule type" value="Genomic_DNA"/>
</dbReference>
<keyword evidence="3" id="KW-1185">Reference proteome</keyword>
<protein>
    <submittedName>
        <fullName evidence="2">Uncharacterized protein</fullName>
    </submittedName>
</protein>
<dbReference type="Proteomes" id="UP000597444">
    <property type="component" value="Unassembled WGS sequence"/>
</dbReference>
<evidence type="ECO:0000256" key="1">
    <source>
        <dbReference type="SAM" id="MobiDB-lite"/>
    </source>
</evidence>